<keyword evidence="2" id="KW-0433">Leucine-rich repeat</keyword>
<dbReference type="PANTHER" id="PTHR24365">
    <property type="entry name" value="TOLL-LIKE RECEPTOR"/>
    <property type="match status" value="1"/>
</dbReference>
<dbReference type="GO" id="GO:0038023">
    <property type="term" value="F:signaling receptor activity"/>
    <property type="evidence" value="ECO:0007669"/>
    <property type="project" value="TreeGrafter"/>
</dbReference>
<feature type="chain" id="PRO_5032612138" evidence="11">
    <location>
        <begin position="18"/>
        <end position="447"/>
    </location>
</feature>
<sequence length="447" mass="50053">MSFGCILILLYLPGVLLNPVGCSYDATNVLYTCNARYWSLPLLFSDFTIQPQRILLVDIAGELPASAPNGPTFSGFGSTNTALFDGRFSPSLQIMCFVNSDLIIFMDTFADFDWLDEVIITDCNILSLPVQVFSHIGDVNSFTIEGGSIINMVANSFQGLNVKKITTAPTPKGSFTIRNSQITSGQLAPGALFNINNATTIILENNHITTIGSDTFQGVPHLYNLTLSYNDITSIPESIFTNLHALEHVTIWGVQWDCTCDKLWFIPYASDNNITVNGDIVCYTPAGYYSFHIGEVCITALDVVNFATVLLILILTIFGFGIIVHLHCKEKNEEERIEKVRGIRNVMADKIAGILRNKINKIEEFVQDNIDIYREKNKIREETKENQPKTETPTSPRNLNEVDENEYSSDDENPCESDDSRDDDDLDETEYQSSKRDLYTSHEDICH</sequence>
<evidence type="ECO:0000256" key="1">
    <source>
        <dbReference type="ARBA" id="ARBA00004167"/>
    </source>
</evidence>
<evidence type="ECO:0000256" key="4">
    <source>
        <dbReference type="ARBA" id="ARBA00022729"/>
    </source>
</evidence>
<dbReference type="GO" id="GO:0005886">
    <property type="term" value="C:plasma membrane"/>
    <property type="evidence" value="ECO:0007669"/>
    <property type="project" value="TreeGrafter"/>
</dbReference>
<keyword evidence="6 10" id="KW-1133">Transmembrane helix</keyword>
<feature type="compositionally biased region" description="Acidic residues" evidence="9">
    <location>
        <begin position="401"/>
        <end position="430"/>
    </location>
</feature>
<dbReference type="Gene3D" id="3.80.10.10">
    <property type="entry name" value="Ribonuclease Inhibitor"/>
    <property type="match status" value="1"/>
</dbReference>
<keyword evidence="13" id="KW-1185">Reference proteome</keyword>
<accession>A0A8B6BXT9</accession>
<comment type="subcellular location">
    <subcellularLocation>
        <location evidence="1">Membrane</location>
        <topology evidence="1">Single-pass membrane protein</topology>
    </subcellularLocation>
</comment>
<evidence type="ECO:0000256" key="3">
    <source>
        <dbReference type="ARBA" id="ARBA00022692"/>
    </source>
</evidence>
<evidence type="ECO:0000256" key="10">
    <source>
        <dbReference type="SAM" id="Phobius"/>
    </source>
</evidence>
<feature type="region of interest" description="Disordered" evidence="9">
    <location>
        <begin position="379"/>
        <end position="447"/>
    </location>
</feature>
<evidence type="ECO:0000256" key="11">
    <source>
        <dbReference type="SAM" id="SignalP"/>
    </source>
</evidence>
<dbReference type="InterPro" id="IPR003591">
    <property type="entry name" value="Leu-rich_rpt_typical-subtyp"/>
</dbReference>
<dbReference type="Proteomes" id="UP000596742">
    <property type="component" value="Unassembled WGS sequence"/>
</dbReference>
<dbReference type="PROSITE" id="PS51450">
    <property type="entry name" value="LRR"/>
    <property type="match status" value="1"/>
</dbReference>
<dbReference type="SUPFAM" id="SSF52058">
    <property type="entry name" value="L domain-like"/>
    <property type="match status" value="1"/>
</dbReference>
<proteinExistence type="predicted"/>
<dbReference type="EMBL" id="UYJE01000775">
    <property type="protein sequence ID" value="VDH96350.1"/>
    <property type="molecule type" value="Genomic_DNA"/>
</dbReference>
<evidence type="ECO:0000256" key="6">
    <source>
        <dbReference type="ARBA" id="ARBA00022989"/>
    </source>
</evidence>
<keyword evidence="5" id="KW-0677">Repeat</keyword>
<keyword evidence="8" id="KW-0325">Glycoprotein</keyword>
<dbReference type="OrthoDB" id="6066926at2759"/>
<protein>
    <submittedName>
        <fullName evidence="12">Uncharacterized protein</fullName>
    </submittedName>
</protein>
<keyword evidence="4 11" id="KW-0732">Signal</keyword>
<feature type="compositionally biased region" description="Basic and acidic residues" evidence="9">
    <location>
        <begin position="433"/>
        <end position="447"/>
    </location>
</feature>
<feature type="compositionally biased region" description="Polar residues" evidence="9">
    <location>
        <begin position="389"/>
        <end position="398"/>
    </location>
</feature>
<gene>
    <name evidence="12" type="ORF">MGAL_10B035779</name>
</gene>
<dbReference type="AlphaFoldDB" id="A0A8B6BXT9"/>
<evidence type="ECO:0000256" key="7">
    <source>
        <dbReference type="ARBA" id="ARBA00023136"/>
    </source>
</evidence>
<evidence type="ECO:0000256" key="5">
    <source>
        <dbReference type="ARBA" id="ARBA00022737"/>
    </source>
</evidence>
<evidence type="ECO:0000256" key="2">
    <source>
        <dbReference type="ARBA" id="ARBA00022614"/>
    </source>
</evidence>
<comment type="caution">
    <text evidence="12">The sequence shown here is derived from an EMBL/GenBank/DDBJ whole genome shotgun (WGS) entry which is preliminary data.</text>
</comment>
<dbReference type="SMART" id="SM00369">
    <property type="entry name" value="LRR_TYP"/>
    <property type="match status" value="2"/>
</dbReference>
<dbReference type="Pfam" id="PF13855">
    <property type="entry name" value="LRR_8"/>
    <property type="match status" value="1"/>
</dbReference>
<dbReference type="InterPro" id="IPR032675">
    <property type="entry name" value="LRR_dom_sf"/>
</dbReference>
<feature type="transmembrane region" description="Helical" evidence="10">
    <location>
        <begin position="306"/>
        <end position="326"/>
    </location>
</feature>
<dbReference type="PANTHER" id="PTHR24365:SF541">
    <property type="entry name" value="PROTEIN TOLL-RELATED"/>
    <property type="match status" value="1"/>
</dbReference>
<reference evidence="12" key="1">
    <citation type="submission" date="2018-11" db="EMBL/GenBank/DDBJ databases">
        <authorList>
            <person name="Alioto T."/>
            <person name="Alioto T."/>
        </authorList>
    </citation>
    <scope>NUCLEOTIDE SEQUENCE</scope>
</reference>
<evidence type="ECO:0000256" key="9">
    <source>
        <dbReference type="SAM" id="MobiDB-lite"/>
    </source>
</evidence>
<evidence type="ECO:0000256" key="8">
    <source>
        <dbReference type="ARBA" id="ARBA00023180"/>
    </source>
</evidence>
<dbReference type="InterPro" id="IPR001611">
    <property type="entry name" value="Leu-rich_rpt"/>
</dbReference>
<feature type="signal peptide" evidence="11">
    <location>
        <begin position="1"/>
        <end position="17"/>
    </location>
</feature>
<keyword evidence="3 10" id="KW-0812">Transmembrane</keyword>
<feature type="compositionally biased region" description="Basic and acidic residues" evidence="9">
    <location>
        <begin position="379"/>
        <end position="388"/>
    </location>
</feature>
<keyword evidence="7 10" id="KW-0472">Membrane</keyword>
<evidence type="ECO:0000313" key="12">
    <source>
        <dbReference type="EMBL" id="VDH96350.1"/>
    </source>
</evidence>
<evidence type="ECO:0000313" key="13">
    <source>
        <dbReference type="Proteomes" id="UP000596742"/>
    </source>
</evidence>
<organism evidence="12 13">
    <name type="scientific">Mytilus galloprovincialis</name>
    <name type="common">Mediterranean mussel</name>
    <dbReference type="NCBI Taxonomy" id="29158"/>
    <lineage>
        <taxon>Eukaryota</taxon>
        <taxon>Metazoa</taxon>
        <taxon>Spiralia</taxon>
        <taxon>Lophotrochozoa</taxon>
        <taxon>Mollusca</taxon>
        <taxon>Bivalvia</taxon>
        <taxon>Autobranchia</taxon>
        <taxon>Pteriomorphia</taxon>
        <taxon>Mytilida</taxon>
        <taxon>Mytiloidea</taxon>
        <taxon>Mytilidae</taxon>
        <taxon>Mytilinae</taxon>
        <taxon>Mytilus</taxon>
    </lineage>
</organism>
<name>A0A8B6BXT9_MYTGA</name>
<dbReference type="GO" id="GO:0007165">
    <property type="term" value="P:signal transduction"/>
    <property type="evidence" value="ECO:0007669"/>
    <property type="project" value="TreeGrafter"/>
</dbReference>